<comment type="caution">
    <text evidence="2">The sequence shown here is derived from an EMBL/GenBank/DDBJ whole genome shotgun (WGS) entry which is preliminary data.</text>
</comment>
<evidence type="ECO:0000259" key="1">
    <source>
        <dbReference type="Pfam" id="PF07883"/>
    </source>
</evidence>
<keyword evidence="3" id="KW-1185">Reference proteome</keyword>
<organism evidence="2 3">
    <name type="scientific">Sodalis ligni</name>
    <dbReference type="NCBI Taxonomy" id="2697027"/>
    <lineage>
        <taxon>Bacteria</taxon>
        <taxon>Pseudomonadati</taxon>
        <taxon>Pseudomonadota</taxon>
        <taxon>Gammaproteobacteria</taxon>
        <taxon>Enterobacterales</taxon>
        <taxon>Bruguierivoracaceae</taxon>
        <taxon>Sodalis</taxon>
    </lineage>
</organism>
<dbReference type="CDD" id="cd20299">
    <property type="entry name" value="cupin_YP766765-like"/>
    <property type="match status" value="1"/>
</dbReference>
<dbReference type="InterPro" id="IPR013096">
    <property type="entry name" value="Cupin_2"/>
</dbReference>
<name>A0A4V2Q2K5_9GAMM</name>
<dbReference type="Pfam" id="PF07883">
    <property type="entry name" value="Cupin_2"/>
    <property type="match status" value="1"/>
</dbReference>
<feature type="domain" description="Cupin type-2" evidence="1">
    <location>
        <begin position="41"/>
        <end position="109"/>
    </location>
</feature>
<dbReference type="AlphaFoldDB" id="A0A4V2Q2K5"/>
<dbReference type="Gene3D" id="2.60.120.10">
    <property type="entry name" value="Jelly Rolls"/>
    <property type="match status" value="1"/>
</dbReference>
<dbReference type="Proteomes" id="UP000294555">
    <property type="component" value="Unassembled WGS sequence"/>
</dbReference>
<sequence length="113" mass="12285">MKVIHVNDANAYSPPLHHGMVALKLSDKSVTGAQAFWCGLSHFLPGGGADWAYEDSPTEKIYIVLEGEITIKTHQDNQTLSKGDLVFLAPFEGRSVINNSRYPASMLVIANNG</sequence>
<dbReference type="RefSeq" id="WP_132922083.1">
    <property type="nucleotide sequence ID" value="NZ_SJOI01000001.1"/>
</dbReference>
<reference evidence="2 3" key="1">
    <citation type="submission" date="2019-02" db="EMBL/GenBank/DDBJ databases">
        <title>Investigation of anaerobic lignin degradation for improved lignocellulosic biofuels.</title>
        <authorList>
            <person name="Deangelis K."/>
        </authorList>
    </citation>
    <scope>NUCLEOTIDE SEQUENCE [LARGE SCALE GENOMIC DNA]</scope>
    <source>
        <strain evidence="2 3">159R</strain>
    </source>
</reference>
<dbReference type="SUPFAM" id="SSF51182">
    <property type="entry name" value="RmlC-like cupins"/>
    <property type="match status" value="1"/>
</dbReference>
<evidence type="ECO:0000313" key="2">
    <source>
        <dbReference type="EMBL" id="TCL03188.1"/>
    </source>
</evidence>
<evidence type="ECO:0000313" key="3">
    <source>
        <dbReference type="Proteomes" id="UP000294555"/>
    </source>
</evidence>
<dbReference type="InterPro" id="IPR011051">
    <property type="entry name" value="RmlC_Cupin_sf"/>
</dbReference>
<dbReference type="EMBL" id="SJOI01000001">
    <property type="protein sequence ID" value="TCL03188.1"/>
    <property type="molecule type" value="Genomic_DNA"/>
</dbReference>
<protein>
    <submittedName>
        <fullName evidence="2">Cupin domain</fullName>
    </submittedName>
</protein>
<dbReference type="InterPro" id="IPR014710">
    <property type="entry name" value="RmlC-like_jellyroll"/>
</dbReference>
<dbReference type="OrthoDB" id="2886949at2"/>
<accession>A0A4V2Q2K5</accession>
<proteinExistence type="predicted"/>
<gene>
    <name evidence="2" type="ORF">EZJ58_1241</name>
</gene>